<sequence length="85" mass="9149">MDHQFKLMVVTVETAKRDYRKKTWYVISNAPGMLKGPKVGQVCSGPYAGSGPFDVATRARNIVAHELDGDEAVLTEGVGAKAVRG</sequence>
<accession>A0AAN7JJJ1</accession>
<dbReference type="EMBL" id="JAXIOK010000020">
    <property type="protein sequence ID" value="KAK4746889.1"/>
    <property type="molecule type" value="Genomic_DNA"/>
</dbReference>
<dbReference type="Proteomes" id="UP001345219">
    <property type="component" value="Chromosome 20"/>
</dbReference>
<protein>
    <submittedName>
        <fullName evidence="1">Uncharacterized protein</fullName>
    </submittedName>
</protein>
<evidence type="ECO:0000313" key="1">
    <source>
        <dbReference type="EMBL" id="KAK4746889.1"/>
    </source>
</evidence>
<organism evidence="1 2">
    <name type="scientific">Trapa incisa</name>
    <dbReference type="NCBI Taxonomy" id="236973"/>
    <lineage>
        <taxon>Eukaryota</taxon>
        <taxon>Viridiplantae</taxon>
        <taxon>Streptophyta</taxon>
        <taxon>Embryophyta</taxon>
        <taxon>Tracheophyta</taxon>
        <taxon>Spermatophyta</taxon>
        <taxon>Magnoliopsida</taxon>
        <taxon>eudicotyledons</taxon>
        <taxon>Gunneridae</taxon>
        <taxon>Pentapetalae</taxon>
        <taxon>rosids</taxon>
        <taxon>malvids</taxon>
        <taxon>Myrtales</taxon>
        <taxon>Lythraceae</taxon>
        <taxon>Trapa</taxon>
    </lineage>
</organism>
<evidence type="ECO:0000313" key="2">
    <source>
        <dbReference type="Proteomes" id="UP001345219"/>
    </source>
</evidence>
<name>A0AAN7JJJ1_9MYRT</name>
<reference evidence="1 2" key="1">
    <citation type="journal article" date="2023" name="Hortic Res">
        <title>Pangenome of water caltrop reveals structural variations and asymmetric subgenome divergence after allopolyploidization.</title>
        <authorList>
            <person name="Zhang X."/>
            <person name="Chen Y."/>
            <person name="Wang L."/>
            <person name="Yuan Y."/>
            <person name="Fang M."/>
            <person name="Shi L."/>
            <person name="Lu R."/>
            <person name="Comes H.P."/>
            <person name="Ma Y."/>
            <person name="Chen Y."/>
            <person name="Huang G."/>
            <person name="Zhou Y."/>
            <person name="Zheng Z."/>
            <person name="Qiu Y."/>
        </authorList>
    </citation>
    <scope>NUCLEOTIDE SEQUENCE [LARGE SCALE GENOMIC DNA]</scope>
    <source>
        <tissue evidence="1">Roots</tissue>
    </source>
</reference>
<gene>
    <name evidence="1" type="ORF">SAY87_025926</name>
</gene>
<dbReference type="AlphaFoldDB" id="A0AAN7JJJ1"/>
<keyword evidence="2" id="KW-1185">Reference proteome</keyword>
<comment type="caution">
    <text evidence="1">The sequence shown here is derived from an EMBL/GenBank/DDBJ whole genome shotgun (WGS) entry which is preliminary data.</text>
</comment>
<proteinExistence type="predicted"/>